<feature type="region of interest" description="Disordered" evidence="1">
    <location>
        <begin position="166"/>
        <end position="194"/>
    </location>
</feature>
<evidence type="ECO:0000313" key="3">
    <source>
        <dbReference type="Proteomes" id="UP000317650"/>
    </source>
</evidence>
<sequence>MPLASLVLSSTGLLQFMRDSCIYMFLQDIILKGKPNSLWKQKQLGNIIMESDAPWFRGLSTGRKEGRVSEKAENILRRQVHLTWKSIFRECRFTSHVSTKGKHLESVGEEGVGDLAGDGAVLDPSVAVGDEIDVDDGDEAVVEYLGEVIDDEVGAVGAQGLVVQSQRDLRRGGGGGGGGGGGEALRDGEVEEED</sequence>
<evidence type="ECO:0000313" key="2">
    <source>
        <dbReference type="EMBL" id="THU47556.1"/>
    </source>
</evidence>
<feature type="compositionally biased region" description="Gly residues" evidence="1">
    <location>
        <begin position="172"/>
        <end position="183"/>
    </location>
</feature>
<name>A0A4V4H3B1_MUSBA</name>
<proteinExistence type="predicted"/>
<reference evidence="2 3" key="1">
    <citation type="journal article" date="2019" name="Nat. Plants">
        <title>Genome sequencing of Musa balbisiana reveals subgenome evolution and function divergence in polyploid bananas.</title>
        <authorList>
            <person name="Yao X."/>
        </authorList>
    </citation>
    <scope>NUCLEOTIDE SEQUENCE [LARGE SCALE GENOMIC DNA]</scope>
    <source>
        <strain evidence="3">cv. DH-PKW</strain>
        <tissue evidence="2">Leaves</tissue>
    </source>
</reference>
<dbReference type="Proteomes" id="UP000317650">
    <property type="component" value="Chromosome 9"/>
</dbReference>
<gene>
    <name evidence="2" type="ORF">C4D60_Mb09t16810</name>
</gene>
<organism evidence="2 3">
    <name type="scientific">Musa balbisiana</name>
    <name type="common">Banana</name>
    <dbReference type="NCBI Taxonomy" id="52838"/>
    <lineage>
        <taxon>Eukaryota</taxon>
        <taxon>Viridiplantae</taxon>
        <taxon>Streptophyta</taxon>
        <taxon>Embryophyta</taxon>
        <taxon>Tracheophyta</taxon>
        <taxon>Spermatophyta</taxon>
        <taxon>Magnoliopsida</taxon>
        <taxon>Liliopsida</taxon>
        <taxon>Zingiberales</taxon>
        <taxon>Musaceae</taxon>
        <taxon>Musa</taxon>
    </lineage>
</organism>
<evidence type="ECO:0000256" key="1">
    <source>
        <dbReference type="SAM" id="MobiDB-lite"/>
    </source>
</evidence>
<keyword evidence="3" id="KW-1185">Reference proteome</keyword>
<accession>A0A4V4H3B1</accession>
<dbReference type="EMBL" id="PYDT01000010">
    <property type="protein sequence ID" value="THU47556.1"/>
    <property type="molecule type" value="Genomic_DNA"/>
</dbReference>
<comment type="caution">
    <text evidence="2">The sequence shown here is derived from an EMBL/GenBank/DDBJ whole genome shotgun (WGS) entry which is preliminary data.</text>
</comment>
<dbReference type="AlphaFoldDB" id="A0A4V4H3B1"/>
<protein>
    <submittedName>
        <fullName evidence="2">Uncharacterized protein</fullName>
    </submittedName>
</protein>